<keyword evidence="2" id="KW-1185">Reference proteome</keyword>
<organism evidence="1 2">
    <name type="scientific">Tetrahymena thermophila (strain SB210)</name>
    <dbReference type="NCBI Taxonomy" id="312017"/>
    <lineage>
        <taxon>Eukaryota</taxon>
        <taxon>Sar</taxon>
        <taxon>Alveolata</taxon>
        <taxon>Ciliophora</taxon>
        <taxon>Intramacronucleata</taxon>
        <taxon>Oligohymenophorea</taxon>
        <taxon>Hymenostomatida</taxon>
        <taxon>Tetrahymenina</taxon>
        <taxon>Tetrahymenidae</taxon>
        <taxon>Tetrahymena</taxon>
    </lineage>
</organism>
<dbReference type="AlphaFoldDB" id="W7XFI5"/>
<reference evidence="2" key="1">
    <citation type="journal article" date="2006" name="PLoS Biol.">
        <title>Macronuclear genome sequence of the ciliate Tetrahymena thermophila, a model eukaryote.</title>
        <authorList>
            <person name="Eisen J.A."/>
            <person name="Coyne R.S."/>
            <person name="Wu M."/>
            <person name="Wu D."/>
            <person name="Thiagarajan M."/>
            <person name="Wortman J.R."/>
            <person name="Badger J.H."/>
            <person name="Ren Q."/>
            <person name="Amedeo P."/>
            <person name="Jones K.M."/>
            <person name="Tallon L.J."/>
            <person name="Delcher A.L."/>
            <person name="Salzberg S.L."/>
            <person name="Silva J.C."/>
            <person name="Haas B.J."/>
            <person name="Majoros W.H."/>
            <person name="Farzad M."/>
            <person name="Carlton J.M."/>
            <person name="Smith R.K. Jr."/>
            <person name="Garg J."/>
            <person name="Pearlman R.E."/>
            <person name="Karrer K.M."/>
            <person name="Sun L."/>
            <person name="Manning G."/>
            <person name="Elde N.C."/>
            <person name="Turkewitz A.P."/>
            <person name="Asai D.J."/>
            <person name="Wilkes D.E."/>
            <person name="Wang Y."/>
            <person name="Cai H."/>
            <person name="Collins K."/>
            <person name="Stewart B.A."/>
            <person name="Lee S.R."/>
            <person name="Wilamowska K."/>
            <person name="Weinberg Z."/>
            <person name="Ruzzo W.L."/>
            <person name="Wloga D."/>
            <person name="Gaertig J."/>
            <person name="Frankel J."/>
            <person name="Tsao C.-C."/>
            <person name="Gorovsky M.A."/>
            <person name="Keeling P.J."/>
            <person name="Waller R.F."/>
            <person name="Patron N.J."/>
            <person name="Cherry J.M."/>
            <person name="Stover N.A."/>
            <person name="Krieger C.J."/>
            <person name="del Toro C."/>
            <person name="Ryder H.F."/>
            <person name="Williamson S.C."/>
            <person name="Barbeau R.A."/>
            <person name="Hamilton E.P."/>
            <person name="Orias E."/>
        </authorList>
    </citation>
    <scope>NUCLEOTIDE SEQUENCE [LARGE SCALE GENOMIC DNA]</scope>
    <source>
        <strain evidence="2">SB210</strain>
    </source>
</reference>
<dbReference type="InParanoid" id="W7XFI5"/>
<evidence type="ECO:0000313" key="2">
    <source>
        <dbReference type="Proteomes" id="UP000009168"/>
    </source>
</evidence>
<dbReference type="KEGG" id="tet:TTHERM_001049179"/>
<gene>
    <name evidence="1" type="ORF">TTHERM_001049179</name>
</gene>
<protein>
    <submittedName>
        <fullName evidence="1">AT hook motif protein</fullName>
    </submittedName>
</protein>
<name>W7XFI5_TETTS</name>
<evidence type="ECO:0000313" key="1">
    <source>
        <dbReference type="EMBL" id="EWS71559.1"/>
    </source>
</evidence>
<sequence>MQQEIIQYQKGNYQNAQFINPDHFIIDDEFNYEPSNLNQTEQYQDSDNECFQTSNLSNNKLKQINKANKKRGRGRPRKNLNSNQFENIESMDYTQMFSQPFQQLGANGKYNSYNRKFPKDHLKQNMIKLESKVLRLFHEIQSIYSNTNQFIDQTDDQVDKSFYEQYEIQKRLDWNIVSSETGYNNNSVLFKIYSFIGDQINNPSDPYGQEFISLSIENFIVTFFLDKAIEQKQYQFQDLIEDNLNHNPNLRFYQLALDDLCQILLSDISISIYSDQALAQIFQLAVDESY</sequence>
<dbReference type="EMBL" id="GG662375">
    <property type="protein sequence ID" value="EWS71559.1"/>
    <property type="molecule type" value="Genomic_DNA"/>
</dbReference>
<accession>W7XFI5</accession>
<dbReference type="GeneID" id="24441550"/>
<proteinExistence type="predicted"/>
<dbReference type="Proteomes" id="UP000009168">
    <property type="component" value="Unassembled WGS sequence"/>
</dbReference>
<dbReference type="RefSeq" id="XP_012655904.1">
    <property type="nucleotide sequence ID" value="XM_012800450.1"/>
</dbReference>